<protein>
    <submittedName>
        <fullName evidence="1">Uncharacterized protein</fullName>
    </submittedName>
</protein>
<name>A0A0L8V757_9BACT</name>
<keyword evidence="2" id="KW-1185">Reference proteome</keyword>
<proteinExistence type="predicted"/>
<dbReference type="STRING" id="1409788.NC99_28940"/>
<gene>
    <name evidence="1" type="ORF">NC99_28940</name>
</gene>
<dbReference type="AlphaFoldDB" id="A0A0L8V757"/>
<comment type="caution">
    <text evidence="1">The sequence shown here is derived from an EMBL/GenBank/DDBJ whole genome shotgun (WGS) entry which is preliminary data.</text>
</comment>
<evidence type="ECO:0000313" key="2">
    <source>
        <dbReference type="Proteomes" id="UP000036958"/>
    </source>
</evidence>
<sequence>MVEMSFSFVNIFICHVLLLNSDCKNNSFLIPSKILSLILEAFLVGGE</sequence>
<dbReference type="Proteomes" id="UP000036958">
    <property type="component" value="Unassembled WGS sequence"/>
</dbReference>
<reference evidence="2" key="1">
    <citation type="submission" date="2015-07" db="EMBL/GenBank/DDBJ databases">
        <title>Genome sequencing of Sunxiuqinia dokdonensis strain SK.</title>
        <authorList>
            <person name="Ahn S."/>
            <person name="Kim B.-C."/>
        </authorList>
    </citation>
    <scope>NUCLEOTIDE SEQUENCE [LARGE SCALE GENOMIC DNA]</scope>
    <source>
        <strain evidence="2">SK</strain>
    </source>
</reference>
<organism evidence="1 2">
    <name type="scientific">Sunxiuqinia dokdonensis</name>
    <dbReference type="NCBI Taxonomy" id="1409788"/>
    <lineage>
        <taxon>Bacteria</taxon>
        <taxon>Pseudomonadati</taxon>
        <taxon>Bacteroidota</taxon>
        <taxon>Bacteroidia</taxon>
        <taxon>Marinilabiliales</taxon>
        <taxon>Prolixibacteraceae</taxon>
        <taxon>Sunxiuqinia</taxon>
    </lineage>
</organism>
<accession>A0A0L8V757</accession>
<evidence type="ECO:0000313" key="1">
    <source>
        <dbReference type="EMBL" id="KOH44276.1"/>
    </source>
</evidence>
<dbReference type="EMBL" id="LGIA01000166">
    <property type="protein sequence ID" value="KOH44276.1"/>
    <property type="molecule type" value="Genomic_DNA"/>
</dbReference>